<evidence type="ECO:0000313" key="10">
    <source>
        <dbReference type="Proteomes" id="UP000480122"/>
    </source>
</evidence>
<proteinExistence type="inferred from homology"/>
<evidence type="ECO:0000259" key="8">
    <source>
        <dbReference type="PROSITE" id="PS50928"/>
    </source>
</evidence>
<accession>A0A7C9I1U2</accession>
<feature type="transmembrane region" description="Helical" evidence="7">
    <location>
        <begin position="280"/>
        <end position="299"/>
    </location>
</feature>
<dbReference type="InterPro" id="IPR045621">
    <property type="entry name" value="BPD_transp_1_N"/>
</dbReference>
<feature type="domain" description="ABC transmembrane type-1" evidence="8">
    <location>
        <begin position="95"/>
        <end position="303"/>
    </location>
</feature>
<reference evidence="9 10" key="1">
    <citation type="submission" date="2019-11" db="EMBL/GenBank/DDBJ databases">
        <title>Agromyces kandeliae sp. nov., isolated from mangrove soil.</title>
        <authorList>
            <person name="Wang R."/>
        </authorList>
    </citation>
    <scope>NUCLEOTIDE SEQUENCE [LARGE SCALE GENOMIC DNA]</scope>
    <source>
        <strain evidence="9 10">JCM 11431</strain>
    </source>
</reference>
<evidence type="ECO:0000256" key="2">
    <source>
        <dbReference type="ARBA" id="ARBA00022448"/>
    </source>
</evidence>
<dbReference type="SUPFAM" id="SSF161098">
    <property type="entry name" value="MetI-like"/>
    <property type="match status" value="1"/>
</dbReference>
<keyword evidence="6 7" id="KW-0472">Membrane</keyword>
<keyword evidence="5 7" id="KW-1133">Transmembrane helix</keyword>
<feature type="transmembrane region" description="Helical" evidence="7">
    <location>
        <begin position="176"/>
        <end position="196"/>
    </location>
</feature>
<feature type="transmembrane region" description="Helical" evidence="7">
    <location>
        <begin position="97"/>
        <end position="122"/>
    </location>
</feature>
<dbReference type="PANTHER" id="PTHR43163">
    <property type="entry name" value="DIPEPTIDE TRANSPORT SYSTEM PERMEASE PROTEIN DPPB-RELATED"/>
    <property type="match status" value="1"/>
</dbReference>
<feature type="transmembrane region" description="Helical" evidence="7">
    <location>
        <begin position="238"/>
        <end position="260"/>
    </location>
</feature>
<keyword evidence="2 7" id="KW-0813">Transport</keyword>
<evidence type="ECO:0000256" key="4">
    <source>
        <dbReference type="ARBA" id="ARBA00022692"/>
    </source>
</evidence>
<sequence length="313" mass="32605">MTLFVLRRIGAGLVLVAVIVVLAFFLLHFAAGDIARTILGPTASVETVTAKRAALGLDKPLLEQFWLWLSSATGGDLGRSWFTGQEVSSSIVTRATVTVTVVIGTTLISAILATVLGVLAAVRRGVVDAGVQVLSVLGFAIPGFIIAIFLVDVFALRLGWLPATGYVPFSQSIVGSLRSTALPIAALSIGAIAAVAQQVRGSMIEALEAEWVRTLRSRGLSTRRVLFRHVLRNAAGPALSILALQFVGLLGGAVVIEQIFAIPGLGQVSVQAAASGDIPLVLGLVLAITLIVVAVNLIIDILQGVLNPKVRVS</sequence>
<keyword evidence="3" id="KW-1003">Cell membrane</keyword>
<dbReference type="CDD" id="cd06261">
    <property type="entry name" value="TM_PBP2"/>
    <property type="match status" value="1"/>
</dbReference>
<organism evidence="9 10">
    <name type="scientific">Agromyces luteolus</name>
    <dbReference type="NCBI Taxonomy" id="88373"/>
    <lineage>
        <taxon>Bacteria</taxon>
        <taxon>Bacillati</taxon>
        <taxon>Actinomycetota</taxon>
        <taxon>Actinomycetes</taxon>
        <taxon>Micrococcales</taxon>
        <taxon>Microbacteriaceae</taxon>
        <taxon>Agromyces</taxon>
    </lineage>
</organism>
<comment type="caution">
    <text evidence="9">The sequence shown here is derived from an EMBL/GenBank/DDBJ whole genome shotgun (WGS) entry which is preliminary data.</text>
</comment>
<evidence type="ECO:0000313" key="9">
    <source>
        <dbReference type="EMBL" id="MUN08620.1"/>
    </source>
</evidence>
<evidence type="ECO:0000256" key="6">
    <source>
        <dbReference type="ARBA" id="ARBA00023136"/>
    </source>
</evidence>
<feature type="transmembrane region" description="Helical" evidence="7">
    <location>
        <begin position="12"/>
        <end position="31"/>
    </location>
</feature>
<evidence type="ECO:0000256" key="3">
    <source>
        <dbReference type="ARBA" id="ARBA00022475"/>
    </source>
</evidence>
<dbReference type="InterPro" id="IPR000515">
    <property type="entry name" value="MetI-like"/>
</dbReference>
<dbReference type="PANTHER" id="PTHR43163:SF6">
    <property type="entry name" value="DIPEPTIDE TRANSPORT SYSTEM PERMEASE PROTEIN DPPB-RELATED"/>
    <property type="match status" value="1"/>
</dbReference>
<dbReference type="Pfam" id="PF00528">
    <property type="entry name" value="BPD_transp_1"/>
    <property type="match status" value="1"/>
</dbReference>
<dbReference type="Proteomes" id="UP000480122">
    <property type="component" value="Unassembled WGS sequence"/>
</dbReference>
<name>A0A7C9I1U2_9MICO</name>
<dbReference type="Pfam" id="PF19300">
    <property type="entry name" value="BPD_transp_1_N"/>
    <property type="match status" value="1"/>
</dbReference>
<keyword evidence="10" id="KW-1185">Reference proteome</keyword>
<evidence type="ECO:0000256" key="1">
    <source>
        <dbReference type="ARBA" id="ARBA00004651"/>
    </source>
</evidence>
<dbReference type="Gene3D" id="1.10.3720.10">
    <property type="entry name" value="MetI-like"/>
    <property type="match status" value="1"/>
</dbReference>
<gene>
    <name evidence="9" type="ORF">GLX25_16045</name>
</gene>
<dbReference type="OrthoDB" id="9778910at2"/>
<comment type="similarity">
    <text evidence="7">Belongs to the binding-protein-dependent transport system permease family.</text>
</comment>
<comment type="subcellular location">
    <subcellularLocation>
        <location evidence="1 7">Cell membrane</location>
        <topology evidence="1 7">Multi-pass membrane protein</topology>
    </subcellularLocation>
</comment>
<dbReference type="AlphaFoldDB" id="A0A7C9I1U2"/>
<keyword evidence="4 7" id="KW-0812">Transmembrane</keyword>
<dbReference type="GO" id="GO:0071916">
    <property type="term" value="F:dipeptide transmembrane transporter activity"/>
    <property type="evidence" value="ECO:0007669"/>
    <property type="project" value="TreeGrafter"/>
</dbReference>
<protein>
    <submittedName>
        <fullName evidence="9">ABC transporter permease subunit</fullName>
    </submittedName>
</protein>
<dbReference type="RefSeq" id="WP_155843490.1">
    <property type="nucleotide sequence ID" value="NZ_BAAAIA010000008.1"/>
</dbReference>
<evidence type="ECO:0000256" key="7">
    <source>
        <dbReference type="RuleBase" id="RU363032"/>
    </source>
</evidence>
<dbReference type="GO" id="GO:0005886">
    <property type="term" value="C:plasma membrane"/>
    <property type="evidence" value="ECO:0007669"/>
    <property type="project" value="UniProtKB-SubCell"/>
</dbReference>
<evidence type="ECO:0000256" key="5">
    <source>
        <dbReference type="ARBA" id="ARBA00022989"/>
    </source>
</evidence>
<dbReference type="EMBL" id="WODA01000025">
    <property type="protein sequence ID" value="MUN08620.1"/>
    <property type="molecule type" value="Genomic_DNA"/>
</dbReference>
<dbReference type="PROSITE" id="PS50928">
    <property type="entry name" value="ABC_TM1"/>
    <property type="match status" value="1"/>
</dbReference>
<dbReference type="InterPro" id="IPR035906">
    <property type="entry name" value="MetI-like_sf"/>
</dbReference>
<feature type="transmembrane region" description="Helical" evidence="7">
    <location>
        <begin position="134"/>
        <end position="156"/>
    </location>
</feature>